<evidence type="ECO:0000313" key="1">
    <source>
        <dbReference type="EMBL" id="KAJ2800842.1"/>
    </source>
</evidence>
<evidence type="ECO:0000313" key="2">
    <source>
        <dbReference type="Proteomes" id="UP001140096"/>
    </source>
</evidence>
<reference evidence="1" key="1">
    <citation type="submission" date="2022-07" db="EMBL/GenBank/DDBJ databases">
        <title>Phylogenomic reconstructions and comparative analyses of Kickxellomycotina fungi.</title>
        <authorList>
            <person name="Reynolds N.K."/>
            <person name="Stajich J.E."/>
            <person name="Barry K."/>
            <person name="Grigoriev I.V."/>
            <person name="Crous P."/>
            <person name="Smith M.E."/>
        </authorList>
    </citation>
    <scope>NUCLEOTIDE SEQUENCE</scope>
    <source>
        <strain evidence="1">CBS 102833</strain>
    </source>
</reference>
<comment type="caution">
    <text evidence="1">The sequence shown here is derived from an EMBL/GenBank/DDBJ whole genome shotgun (WGS) entry which is preliminary data.</text>
</comment>
<name>A0ACC1L4V7_9FUNG</name>
<gene>
    <name evidence="1" type="ORF">H4S07_005081</name>
</gene>
<accession>A0ACC1L4V7</accession>
<sequence>MTSVVQRWLNAMASADIHEVKDQLEDLTKFVDCAREELLASRALANQMPGMFNAACSLLYAGELHRVHVESGLPKWVLADRENSRGDGRLMPDHLVQDLSLEQARQLLSGIVADDARCTRSRPVDLLVASVGACGDDGMHKVSVGIFDRQNMMVVEGEDSIVLRFEADLAANLISGQVIEATLYTLSDGCNYIDAVTMVWPSYSPLDYVNMY</sequence>
<dbReference type="EMBL" id="JANBUP010002326">
    <property type="protein sequence ID" value="KAJ2800842.1"/>
    <property type="molecule type" value="Genomic_DNA"/>
</dbReference>
<protein>
    <submittedName>
        <fullName evidence="1">Uncharacterized protein</fullName>
    </submittedName>
</protein>
<proteinExistence type="predicted"/>
<keyword evidence="2" id="KW-1185">Reference proteome</keyword>
<organism evidence="1 2">
    <name type="scientific">Coemansia furcata</name>
    <dbReference type="NCBI Taxonomy" id="417177"/>
    <lineage>
        <taxon>Eukaryota</taxon>
        <taxon>Fungi</taxon>
        <taxon>Fungi incertae sedis</taxon>
        <taxon>Zoopagomycota</taxon>
        <taxon>Kickxellomycotina</taxon>
        <taxon>Kickxellomycetes</taxon>
        <taxon>Kickxellales</taxon>
        <taxon>Kickxellaceae</taxon>
        <taxon>Coemansia</taxon>
    </lineage>
</organism>
<dbReference type="Proteomes" id="UP001140096">
    <property type="component" value="Unassembled WGS sequence"/>
</dbReference>